<name>A0A0E0ECK0_9ORYZ</name>
<protein>
    <submittedName>
        <fullName evidence="3">Uncharacterized protein</fullName>
    </submittedName>
</protein>
<dbReference type="PANTHER" id="PTHR46039">
    <property type="entry name" value="SUCROSE-PHOSPHATE SYNTHASE 3-RELATED"/>
    <property type="match status" value="1"/>
</dbReference>
<reference evidence="3" key="2">
    <citation type="submission" date="2018-05" db="EMBL/GenBank/DDBJ databases">
        <title>OmerRS3 (Oryza meridionalis Reference Sequence Version 3).</title>
        <authorList>
            <person name="Zhang J."/>
            <person name="Kudrna D."/>
            <person name="Lee S."/>
            <person name="Talag J."/>
            <person name="Welchert J."/>
            <person name="Wing R.A."/>
        </authorList>
    </citation>
    <scope>NUCLEOTIDE SEQUENCE [LARGE SCALE GENOMIC DNA]</scope>
    <source>
        <strain evidence="3">cv. OR44</strain>
    </source>
</reference>
<reference evidence="3" key="1">
    <citation type="submission" date="2015-04" db="UniProtKB">
        <authorList>
            <consortium name="EnsemblPlants"/>
        </authorList>
    </citation>
    <scope>IDENTIFICATION</scope>
</reference>
<sequence>MVVMSTKQEIEEQWGLYDGFDLKVERKLCIRHIWSKWGLLHLLINPNKAKKPLPPIWSKVLSFFTNPHKPMILALSRPDPKKNITTLLKAYGENRHLRERSRRNLGRGKEYTREDN</sequence>
<dbReference type="AlphaFoldDB" id="A0A0E0ECK0"/>
<organism evidence="3">
    <name type="scientific">Oryza meridionalis</name>
    <dbReference type="NCBI Taxonomy" id="40149"/>
    <lineage>
        <taxon>Eukaryota</taxon>
        <taxon>Viridiplantae</taxon>
        <taxon>Streptophyta</taxon>
        <taxon>Embryophyta</taxon>
        <taxon>Tracheophyta</taxon>
        <taxon>Spermatophyta</taxon>
        <taxon>Magnoliopsida</taxon>
        <taxon>Liliopsida</taxon>
        <taxon>Poales</taxon>
        <taxon>Poaceae</taxon>
        <taxon>BOP clade</taxon>
        <taxon>Oryzoideae</taxon>
        <taxon>Oryzeae</taxon>
        <taxon>Oryzinae</taxon>
        <taxon>Oryza</taxon>
    </lineage>
</organism>
<dbReference type="GO" id="GO:0016757">
    <property type="term" value="F:glycosyltransferase activity"/>
    <property type="evidence" value="ECO:0007669"/>
    <property type="project" value="UniProtKB-KW"/>
</dbReference>
<evidence type="ECO:0000313" key="3">
    <source>
        <dbReference type="EnsemblPlants" id="OMERI07G14250.1"/>
    </source>
</evidence>
<keyword evidence="2" id="KW-0808">Transferase</keyword>
<dbReference type="HOGENOM" id="CLU_2175088_0_0_1"/>
<keyword evidence="4" id="KW-1185">Reference proteome</keyword>
<dbReference type="PANTHER" id="PTHR46039:SF1">
    <property type="entry name" value="SUCROSE-PHOSPHATE SYNTHASE 4"/>
    <property type="match status" value="1"/>
</dbReference>
<dbReference type="InterPro" id="IPR044161">
    <property type="entry name" value="SPS"/>
</dbReference>
<evidence type="ECO:0000256" key="1">
    <source>
        <dbReference type="ARBA" id="ARBA00022676"/>
    </source>
</evidence>
<keyword evidence="1" id="KW-0328">Glycosyltransferase</keyword>
<evidence type="ECO:0000256" key="2">
    <source>
        <dbReference type="ARBA" id="ARBA00022679"/>
    </source>
</evidence>
<dbReference type="SUPFAM" id="SSF53756">
    <property type="entry name" value="UDP-Glycosyltransferase/glycogen phosphorylase"/>
    <property type="match status" value="1"/>
</dbReference>
<dbReference type="Proteomes" id="UP000008021">
    <property type="component" value="Chromosome 7"/>
</dbReference>
<proteinExistence type="predicted"/>
<dbReference type="STRING" id="40149.A0A0E0ECK0"/>
<dbReference type="EnsemblPlants" id="OMERI07G14250.1">
    <property type="protein sequence ID" value="OMERI07G14250.1"/>
    <property type="gene ID" value="OMERI07G14250"/>
</dbReference>
<accession>A0A0E0ECK0</accession>
<evidence type="ECO:0000313" key="4">
    <source>
        <dbReference type="Proteomes" id="UP000008021"/>
    </source>
</evidence>
<dbReference type="Gramene" id="OMERI07G14250.1">
    <property type="protein sequence ID" value="OMERI07G14250.1"/>
    <property type="gene ID" value="OMERI07G14250"/>
</dbReference>
<dbReference type="Gene3D" id="3.40.50.2000">
    <property type="entry name" value="Glycogen Phosphorylase B"/>
    <property type="match status" value="2"/>
</dbReference>